<dbReference type="PROSITE" id="PS51257">
    <property type="entry name" value="PROKAR_LIPOPROTEIN"/>
    <property type="match status" value="1"/>
</dbReference>
<feature type="signal peptide" evidence="1">
    <location>
        <begin position="1"/>
        <end position="19"/>
    </location>
</feature>
<sequence length="243" mass="26766">MKWTWLLLIMAVVSLTACEDEQTSIVGKAAASIPPLATTAPPLSASPNDGRQIDTSVRAVGSSQGGRLTVQPVSQAFQADLGAPSCYGLDTDIRWSGDYEAVWTAAAGDTKRIFTFPSDFEIIQPVTAPIQMTKLTVGKTELFVFQPRYTDCHALETYLFGVSEGDTFPIVFEMNADRTLDHLGLFPHTRLQVNGQELSWTGGYGAGQDTVDVYHFQYIAEEHIMKLMKTDKVRPSEVKVEQR</sequence>
<organism evidence="2 3">
    <name type="scientific">Paenibacillus whitsoniae</name>
    <dbReference type="NCBI Taxonomy" id="2496558"/>
    <lineage>
        <taxon>Bacteria</taxon>
        <taxon>Bacillati</taxon>
        <taxon>Bacillota</taxon>
        <taxon>Bacilli</taxon>
        <taxon>Bacillales</taxon>
        <taxon>Paenibacillaceae</taxon>
        <taxon>Paenibacillus</taxon>
    </lineage>
</organism>
<evidence type="ECO:0000313" key="2">
    <source>
        <dbReference type="EMBL" id="RTE05807.1"/>
    </source>
</evidence>
<evidence type="ECO:0000313" key="3">
    <source>
        <dbReference type="Proteomes" id="UP000276128"/>
    </source>
</evidence>
<proteinExistence type="predicted"/>
<reference evidence="2 3" key="1">
    <citation type="submission" date="2018-12" db="EMBL/GenBank/DDBJ databases">
        <title>Bacillus ochoae sp. nov., Paenibacillus whitsoniae sp. nov., Paenibacillus spiritus sp. nov. Isolated from the Mars Exploration Rover during spacecraft assembly.</title>
        <authorList>
            <person name="Seuylemezian A."/>
            <person name="Vaishampayan P."/>
        </authorList>
    </citation>
    <scope>NUCLEOTIDE SEQUENCE [LARGE SCALE GENOMIC DNA]</scope>
    <source>
        <strain evidence="2 3">MER 54</strain>
    </source>
</reference>
<comment type="caution">
    <text evidence="2">The sequence shown here is derived from an EMBL/GenBank/DDBJ whole genome shotgun (WGS) entry which is preliminary data.</text>
</comment>
<evidence type="ECO:0008006" key="4">
    <source>
        <dbReference type="Google" id="ProtNLM"/>
    </source>
</evidence>
<evidence type="ECO:0000256" key="1">
    <source>
        <dbReference type="SAM" id="SignalP"/>
    </source>
</evidence>
<name>A0A3S0C6I0_9BACL</name>
<feature type="chain" id="PRO_5039313206" description="Lipoprotein" evidence="1">
    <location>
        <begin position="20"/>
        <end position="243"/>
    </location>
</feature>
<dbReference type="AlphaFoldDB" id="A0A3S0C6I0"/>
<gene>
    <name evidence="2" type="ORF">EJQ19_24050</name>
</gene>
<protein>
    <recommendedName>
        <fullName evidence="4">Lipoprotein</fullName>
    </recommendedName>
</protein>
<dbReference type="Proteomes" id="UP000276128">
    <property type="component" value="Unassembled WGS sequence"/>
</dbReference>
<dbReference type="RefSeq" id="WP_126143789.1">
    <property type="nucleotide sequence ID" value="NZ_RXHU01000078.1"/>
</dbReference>
<keyword evidence="1" id="KW-0732">Signal</keyword>
<dbReference type="EMBL" id="RXHU01000078">
    <property type="protein sequence ID" value="RTE05807.1"/>
    <property type="molecule type" value="Genomic_DNA"/>
</dbReference>
<accession>A0A3S0C6I0</accession>
<keyword evidence="3" id="KW-1185">Reference proteome</keyword>
<dbReference type="OrthoDB" id="2628816at2"/>